<dbReference type="EMBL" id="KQ999881">
    <property type="protein sequence ID" value="KZV40713.1"/>
    <property type="molecule type" value="Genomic_DNA"/>
</dbReference>
<organism evidence="1 2">
    <name type="scientific">Dorcoceras hygrometricum</name>
    <dbReference type="NCBI Taxonomy" id="472368"/>
    <lineage>
        <taxon>Eukaryota</taxon>
        <taxon>Viridiplantae</taxon>
        <taxon>Streptophyta</taxon>
        <taxon>Embryophyta</taxon>
        <taxon>Tracheophyta</taxon>
        <taxon>Spermatophyta</taxon>
        <taxon>Magnoliopsida</taxon>
        <taxon>eudicotyledons</taxon>
        <taxon>Gunneridae</taxon>
        <taxon>Pentapetalae</taxon>
        <taxon>asterids</taxon>
        <taxon>lamiids</taxon>
        <taxon>Lamiales</taxon>
        <taxon>Gesneriaceae</taxon>
        <taxon>Didymocarpoideae</taxon>
        <taxon>Trichosporeae</taxon>
        <taxon>Loxocarpinae</taxon>
        <taxon>Dorcoceras</taxon>
    </lineage>
</organism>
<keyword evidence="2" id="KW-1185">Reference proteome</keyword>
<sequence>MGKLHLRAVIETYSSKSNLLIRLMDLTKQDIESKENMRWLWDETVALEACKDLGSMCGRVAITVRTDRNLENASR</sequence>
<evidence type="ECO:0000313" key="1">
    <source>
        <dbReference type="EMBL" id="KZV40713.1"/>
    </source>
</evidence>
<dbReference type="AlphaFoldDB" id="A0A2Z7C890"/>
<gene>
    <name evidence="1" type="ORF">F511_32551</name>
</gene>
<protein>
    <submittedName>
        <fullName evidence="1">Uncharacterized protein</fullName>
    </submittedName>
</protein>
<dbReference type="Proteomes" id="UP000250235">
    <property type="component" value="Unassembled WGS sequence"/>
</dbReference>
<name>A0A2Z7C890_9LAMI</name>
<reference evidence="1 2" key="1">
    <citation type="journal article" date="2015" name="Proc. Natl. Acad. Sci. U.S.A.">
        <title>The resurrection genome of Boea hygrometrica: A blueprint for survival of dehydration.</title>
        <authorList>
            <person name="Xiao L."/>
            <person name="Yang G."/>
            <person name="Zhang L."/>
            <person name="Yang X."/>
            <person name="Zhao S."/>
            <person name="Ji Z."/>
            <person name="Zhou Q."/>
            <person name="Hu M."/>
            <person name="Wang Y."/>
            <person name="Chen M."/>
            <person name="Xu Y."/>
            <person name="Jin H."/>
            <person name="Xiao X."/>
            <person name="Hu G."/>
            <person name="Bao F."/>
            <person name="Hu Y."/>
            <person name="Wan P."/>
            <person name="Li L."/>
            <person name="Deng X."/>
            <person name="Kuang T."/>
            <person name="Xiang C."/>
            <person name="Zhu J.K."/>
            <person name="Oliver M.J."/>
            <person name="He Y."/>
        </authorList>
    </citation>
    <scope>NUCLEOTIDE SEQUENCE [LARGE SCALE GENOMIC DNA]</scope>
    <source>
        <strain evidence="2">cv. XS01</strain>
    </source>
</reference>
<accession>A0A2Z7C890</accession>
<evidence type="ECO:0000313" key="2">
    <source>
        <dbReference type="Proteomes" id="UP000250235"/>
    </source>
</evidence>
<proteinExistence type="predicted"/>